<sequence>MAAADETYLSDVHLYTPFLRTEKDNIAFTRFKILRRSESSENCPSKEVERIIHECHQEIDEDDDLSPPRKYIPRDVFTVITIEHHLSTAVKDVGLQVWRGALLLCDFLVYNEERFDRCTALELGAGLGLCSIVLGRVAKRVFCTDVGDSILRNCQRNVATNSHLFKCGSDSVTVHEFDWLKPGLPTGNAPFCWTKEDQEALKDVSVVLAADVIYDDSLTDAFLETVLRLF</sequence>
<comment type="caution">
    <text evidence="1">The sequence shown here is derived from an EMBL/GenBank/DDBJ whole genome shotgun (WGS) entry which is preliminary data.</text>
</comment>
<keyword evidence="2" id="KW-1185">Reference proteome</keyword>
<dbReference type="Pfam" id="PF10294">
    <property type="entry name" value="Methyltransf_16"/>
    <property type="match status" value="1"/>
</dbReference>
<evidence type="ECO:0000313" key="2">
    <source>
        <dbReference type="Proteomes" id="UP001163046"/>
    </source>
</evidence>
<dbReference type="SUPFAM" id="SSF53335">
    <property type="entry name" value="S-adenosyl-L-methionine-dependent methyltransferases"/>
    <property type="match status" value="1"/>
</dbReference>
<keyword evidence="1" id="KW-0489">Methyltransferase</keyword>
<protein>
    <submittedName>
        <fullName evidence="1">Methyltransferase-like protein 22</fullName>
    </submittedName>
</protein>
<gene>
    <name evidence="1" type="primary">METTL22</name>
    <name evidence="1" type="ORF">OS493_018040</name>
</gene>
<dbReference type="AlphaFoldDB" id="A0A9X0CQX4"/>
<evidence type="ECO:0000313" key="1">
    <source>
        <dbReference type="EMBL" id="KAJ7372762.1"/>
    </source>
</evidence>
<keyword evidence="1" id="KW-0808">Transferase</keyword>
<dbReference type="GO" id="GO:0008276">
    <property type="term" value="F:protein methyltransferase activity"/>
    <property type="evidence" value="ECO:0007669"/>
    <property type="project" value="InterPro"/>
</dbReference>
<accession>A0A9X0CQX4</accession>
<dbReference type="InterPro" id="IPR019410">
    <property type="entry name" value="Methyltransf_16"/>
</dbReference>
<dbReference type="CDD" id="cd02440">
    <property type="entry name" value="AdoMet_MTases"/>
    <property type="match status" value="1"/>
</dbReference>
<dbReference type="InterPro" id="IPR038899">
    <property type="entry name" value="METTL22"/>
</dbReference>
<name>A0A9X0CQX4_9CNID</name>
<dbReference type="PANTHER" id="PTHR23108">
    <property type="entry name" value="METHYLTRANSFERASE-RELATED"/>
    <property type="match status" value="1"/>
</dbReference>
<proteinExistence type="predicted"/>
<dbReference type="OrthoDB" id="46564at2759"/>
<dbReference type="GO" id="GO:0032259">
    <property type="term" value="P:methylation"/>
    <property type="evidence" value="ECO:0007669"/>
    <property type="project" value="UniProtKB-KW"/>
</dbReference>
<organism evidence="1 2">
    <name type="scientific">Desmophyllum pertusum</name>
    <dbReference type="NCBI Taxonomy" id="174260"/>
    <lineage>
        <taxon>Eukaryota</taxon>
        <taxon>Metazoa</taxon>
        <taxon>Cnidaria</taxon>
        <taxon>Anthozoa</taxon>
        <taxon>Hexacorallia</taxon>
        <taxon>Scleractinia</taxon>
        <taxon>Caryophylliina</taxon>
        <taxon>Caryophylliidae</taxon>
        <taxon>Desmophyllum</taxon>
    </lineage>
</organism>
<reference evidence="1" key="1">
    <citation type="submission" date="2023-01" db="EMBL/GenBank/DDBJ databases">
        <title>Genome assembly of the deep-sea coral Lophelia pertusa.</title>
        <authorList>
            <person name="Herrera S."/>
            <person name="Cordes E."/>
        </authorList>
    </citation>
    <scope>NUCLEOTIDE SEQUENCE</scope>
    <source>
        <strain evidence="1">USNM1676648</strain>
        <tissue evidence="1">Polyp</tissue>
    </source>
</reference>
<dbReference type="PANTHER" id="PTHR23108:SF0">
    <property type="entry name" value="METHYLTRANSFERASE-LIKE PROTEIN 22"/>
    <property type="match status" value="1"/>
</dbReference>
<dbReference type="Gene3D" id="3.40.50.150">
    <property type="entry name" value="Vaccinia Virus protein VP39"/>
    <property type="match status" value="1"/>
</dbReference>
<dbReference type="EMBL" id="MU826835">
    <property type="protein sequence ID" value="KAJ7372762.1"/>
    <property type="molecule type" value="Genomic_DNA"/>
</dbReference>
<dbReference type="InterPro" id="IPR029063">
    <property type="entry name" value="SAM-dependent_MTases_sf"/>
</dbReference>
<dbReference type="GO" id="GO:0005634">
    <property type="term" value="C:nucleus"/>
    <property type="evidence" value="ECO:0007669"/>
    <property type="project" value="TreeGrafter"/>
</dbReference>
<dbReference type="Proteomes" id="UP001163046">
    <property type="component" value="Unassembled WGS sequence"/>
</dbReference>